<dbReference type="InterPro" id="IPR005479">
    <property type="entry name" value="CPAse_ATP-bd"/>
</dbReference>
<dbReference type="EMBL" id="FNVA01000002">
    <property type="protein sequence ID" value="SEF98101.1"/>
    <property type="molecule type" value="Genomic_DNA"/>
</dbReference>
<dbReference type="SUPFAM" id="SSF56059">
    <property type="entry name" value="Glutathione synthetase ATP-binding domain-like"/>
    <property type="match status" value="1"/>
</dbReference>
<keyword evidence="1" id="KW-0547">Nucleotide-binding</keyword>
<evidence type="ECO:0000313" key="4">
    <source>
        <dbReference type="Proteomes" id="UP000236728"/>
    </source>
</evidence>
<evidence type="ECO:0000256" key="1">
    <source>
        <dbReference type="PROSITE-ProRule" id="PRU00409"/>
    </source>
</evidence>
<dbReference type="GO" id="GO:0046872">
    <property type="term" value="F:metal ion binding"/>
    <property type="evidence" value="ECO:0007669"/>
    <property type="project" value="InterPro"/>
</dbReference>
<reference evidence="3 4" key="1">
    <citation type="submission" date="2016-10" db="EMBL/GenBank/DDBJ databases">
        <authorList>
            <person name="de Groot N.N."/>
        </authorList>
    </citation>
    <scope>NUCLEOTIDE SEQUENCE [LARGE SCALE GENOMIC DNA]</scope>
    <source>
        <strain evidence="3 4">DSM 22489</strain>
    </source>
</reference>
<dbReference type="Gene3D" id="3.30.470.20">
    <property type="entry name" value="ATP-grasp fold, B domain"/>
    <property type="match status" value="1"/>
</dbReference>
<keyword evidence="4" id="KW-1185">Reference proteome</keyword>
<organism evidence="3 4">
    <name type="scientific">Bryocella elongata</name>
    <dbReference type="NCBI Taxonomy" id="863522"/>
    <lineage>
        <taxon>Bacteria</taxon>
        <taxon>Pseudomonadati</taxon>
        <taxon>Acidobacteriota</taxon>
        <taxon>Terriglobia</taxon>
        <taxon>Terriglobales</taxon>
        <taxon>Acidobacteriaceae</taxon>
        <taxon>Bryocella</taxon>
    </lineage>
</organism>
<feature type="domain" description="ATP-grasp" evidence="2">
    <location>
        <begin position="137"/>
        <end position="345"/>
    </location>
</feature>
<gene>
    <name evidence="3" type="ORF">SAMN05421819_1554</name>
</gene>
<evidence type="ECO:0000259" key="2">
    <source>
        <dbReference type="PROSITE" id="PS50975"/>
    </source>
</evidence>
<proteinExistence type="predicted"/>
<dbReference type="Pfam" id="PF02786">
    <property type="entry name" value="CPSase_L_D2"/>
    <property type="match status" value="1"/>
</dbReference>
<dbReference type="Proteomes" id="UP000236728">
    <property type="component" value="Unassembled WGS sequence"/>
</dbReference>
<dbReference type="RefSeq" id="WP_146072068.1">
    <property type="nucleotide sequence ID" value="NZ_FNVA01000002.1"/>
</dbReference>
<dbReference type="GO" id="GO:0005524">
    <property type="term" value="F:ATP binding"/>
    <property type="evidence" value="ECO:0007669"/>
    <property type="project" value="UniProtKB-UniRule"/>
</dbReference>
<accession>A0A1H5WFX0</accession>
<name>A0A1H5WFX0_9BACT</name>
<dbReference type="InterPro" id="IPR013815">
    <property type="entry name" value="ATP_grasp_subdomain_1"/>
</dbReference>
<dbReference type="AlphaFoldDB" id="A0A1H5WFX0"/>
<keyword evidence="1" id="KW-0067">ATP-binding</keyword>
<dbReference type="Gene3D" id="3.30.1490.20">
    <property type="entry name" value="ATP-grasp fold, A domain"/>
    <property type="match status" value="1"/>
</dbReference>
<dbReference type="PROSITE" id="PS50975">
    <property type="entry name" value="ATP_GRASP"/>
    <property type="match status" value="1"/>
</dbReference>
<dbReference type="InterPro" id="IPR011761">
    <property type="entry name" value="ATP-grasp"/>
</dbReference>
<evidence type="ECO:0000313" key="3">
    <source>
        <dbReference type="EMBL" id="SEF98101.1"/>
    </source>
</evidence>
<sequence>MSTSSEDSSRPGKSKVLLLAGAKWVSTARLVLALASFDCDVELMAPKSHPAIRAGVVKRGYRYDVLRPVESILKAIRASQPDIVIPVDELTVLHLEELRSAAEVSSGEDQEAIRRLLATSGERAETTALGRSRLALLTLAAGLGVATPDTIAVSSPQELAVAVRDLGLPLALKADATFGGRGVRLVATESEAARAWGRLHRASTFLTALRRGIVWHDWSYIREWANGTTRDVAAQRLVRGTERTAMAVAVAGELRAAVCLEVIQTAEYLGPSSVLRIVEDETMMEAIRSVAKGANVSGFCGFDFIVDEATGTPLLIEMNLRPTQLAHLPLGPGRDLVAAYLRGMLGLNVEDRPAATAQDLIALFPQELLRDADSEWTLKAYHDVPWDVPELVREALDRNVPEVIAADKRYGARG</sequence>
<protein>
    <submittedName>
        <fullName evidence="3">Carbamoyl-phosphate synthase L chain, ATP binding domain</fullName>
    </submittedName>
</protein>
<dbReference type="OrthoDB" id="9149376at2"/>